<proteinExistence type="predicted"/>
<dbReference type="AlphaFoldDB" id="A0A7R9DZI5"/>
<protein>
    <submittedName>
        <fullName evidence="2">Uncharacterized protein</fullName>
    </submittedName>
</protein>
<feature type="compositionally biased region" description="Polar residues" evidence="1">
    <location>
        <begin position="25"/>
        <end position="34"/>
    </location>
</feature>
<reference evidence="2" key="1">
    <citation type="submission" date="2020-11" db="EMBL/GenBank/DDBJ databases">
        <authorList>
            <person name="Tran Van P."/>
        </authorList>
    </citation>
    <scope>NUCLEOTIDE SEQUENCE</scope>
</reference>
<feature type="region of interest" description="Disordered" evidence="1">
    <location>
        <begin position="24"/>
        <end position="46"/>
    </location>
</feature>
<accession>A0A7R9DZI5</accession>
<evidence type="ECO:0000313" key="2">
    <source>
        <dbReference type="EMBL" id="CAD7424655.1"/>
    </source>
</evidence>
<evidence type="ECO:0000256" key="1">
    <source>
        <dbReference type="SAM" id="MobiDB-lite"/>
    </source>
</evidence>
<sequence>MLTTEDFKLGGQAVCHGATWDKSLDSSGGVSTRAQENRFNDHSEQSEGKLSLSNVVLHVQERLDGQATFLSGLHCLLQRAPGRRDGAHVWWVGGDYATWEITSTTGWFLYLMLESRPSVLSLLEAVKVACTQGLASR</sequence>
<dbReference type="EMBL" id="OB792819">
    <property type="protein sequence ID" value="CAD7424655.1"/>
    <property type="molecule type" value="Genomic_DNA"/>
</dbReference>
<gene>
    <name evidence="2" type="ORF">TMSB3V08_LOCUS1592</name>
</gene>
<organism evidence="2">
    <name type="scientific">Timema monikensis</name>
    <dbReference type="NCBI Taxonomy" id="170555"/>
    <lineage>
        <taxon>Eukaryota</taxon>
        <taxon>Metazoa</taxon>
        <taxon>Ecdysozoa</taxon>
        <taxon>Arthropoda</taxon>
        <taxon>Hexapoda</taxon>
        <taxon>Insecta</taxon>
        <taxon>Pterygota</taxon>
        <taxon>Neoptera</taxon>
        <taxon>Polyneoptera</taxon>
        <taxon>Phasmatodea</taxon>
        <taxon>Timematodea</taxon>
        <taxon>Timematoidea</taxon>
        <taxon>Timematidae</taxon>
        <taxon>Timema</taxon>
    </lineage>
</organism>
<feature type="compositionally biased region" description="Basic and acidic residues" evidence="1">
    <location>
        <begin position="35"/>
        <end position="46"/>
    </location>
</feature>
<name>A0A7R9DZI5_9NEOP</name>